<evidence type="ECO:0000256" key="1">
    <source>
        <dbReference type="SAM" id="Phobius"/>
    </source>
</evidence>
<sequence>MKNADGALRRLLDSWRQADLRYPRLTTLRLPWLLVWVLIGSFLSWILAPWYVGSLGSALASPEDYKTFVLSMSMPVALGWVYVQWRDRPALPRSAPLGLVWSTLSSTACVMAILSVQWMAEAAARSHLRTLVPVEILQSDVELFKRDRPAFSIAGRIIAPQPNPVANIQPSKAEALAILQHQLRYGYAPTTVKGGTNASPPSFSKCSNITNDTERSACIEEWTSLVRPFIWNYRNNLDVLLKAHSIAPDRMYHSGPTIGFNATLLFAGLFGCMASLAGILSRGLVWGTATVMFFLGVGRIDLADDMLRRAGVPTTFGAGYHVFPWVLLGVILPIVGVTIALRRARSTLLDFGVLLVHGAPLYLVASTNRPFSFLSVPSDSPLGTPTFKFTVLGWTLLTGFLLSWYRKLPKAI</sequence>
<reference evidence="2 3" key="1">
    <citation type="submission" date="2023-04" db="EMBL/GenBank/DDBJ databases">
        <title>The genome sequence of Polyangium sorediatum DSM14670.</title>
        <authorList>
            <person name="Zhang X."/>
        </authorList>
    </citation>
    <scope>NUCLEOTIDE SEQUENCE [LARGE SCALE GENOMIC DNA]</scope>
    <source>
        <strain evidence="2 3">DSM 14670</strain>
    </source>
</reference>
<evidence type="ECO:0000313" key="2">
    <source>
        <dbReference type="EMBL" id="MDI1432757.1"/>
    </source>
</evidence>
<proteinExistence type="predicted"/>
<feature type="transmembrane region" description="Helical" evidence="1">
    <location>
        <begin position="30"/>
        <end position="48"/>
    </location>
</feature>
<keyword evidence="1" id="KW-0472">Membrane</keyword>
<feature type="transmembrane region" description="Helical" evidence="1">
    <location>
        <begin position="385"/>
        <end position="405"/>
    </location>
</feature>
<keyword evidence="1" id="KW-1133">Transmembrane helix</keyword>
<comment type="caution">
    <text evidence="2">The sequence shown here is derived from an EMBL/GenBank/DDBJ whole genome shotgun (WGS) entry which is preliminary data.</text>
</comment>
<keyword evidence="1" id="KW-0812">Transmembrane</keyword>
<name>A0ABT6NWN7_9BACT</name>
<gene>
    <name evidence="2" type="ORF">QHF89_24890</name>
</gene>
<dbReference type="Proteomes" id="UP001160301">
    <property type="component" value="Unassembled WGS sequence"/>
</dbReference>
<dbReference type="RefSeq" id="WP_136967836.1">
    <property type="nucleotide sequence ID" value="NZ_JARZHI010000023.1"/>
</dbReference>
<organism evidence="2 3">
    <name type="scientific">Polyangium sorediatum</name>
    <dbReference type="NCBI Taxonomy" id="889274"/>
    <lineage>
        <taxon>Bacteria</taxon>
        <taxon>Pseudomonadati</taxon>
        <taxon>Myxococcota</taxon>
        <taxon>Polyangia</taxon>
        <taxon>Polyangiales</taxon>
        <taxon>Polyangiaceae</taxon>
        <taxon>Polyangium</taxon>
    </lineage>
</organism>
<feature type="transmembrane region" description="Helical" evidence="1">
    <location>
        <begin position="68"/>
        <end position="85"/>
    </location>
</feature>
<feature type="transmembrane region" description="Helical" evidence="1">
    <location>
        <begin position="258"/>
        <end position="277"/>
    </location>
</feature>
<accession>A0ABT6NWN7</accession>
<dbReference type="EMBL" id="JARZHI010000023">
    <property type="protein sequence ID" value="MDI1432757.1"/>
    <property type="molecule type" value="Genomic_DNA"/>
</dbReference>
<keyword evidence="3" id="KW-1185">Reference proteome</keyword>
<feature type="transmembrane region" description="Helical" evidence="1">
    <location>
        <begin position="97"/>
        <end position="120"/>
    </location>
</feature>
<feature type="transmembrane region" description="Helical" evidence="1">
    <location>
        <begin position="322"/>
        <end position="341"/>
    </location>
</feature>
<feature type="transmembrane region" description="Helical" evidence="1">
    <location>
        <begin position="284"/>
        <end position="302"/>
    </location>
</feature>
<feature type="transmembrane region" description="Helical" evidence="1">
    <location>
        <begin position="348"/>
        <end position="365"/>
    </location>
</feature>
<protein>
    <submittedName>
        <fullName evidence="2">Uncharacterized protein</fullName>
    </submittedName>
</protein>
<evidence type="ECO:0000313" key="3">
    <source>
        <dbReference type="Proteomes" id="UP001160301"/>
    </source>
</evidence>